<dbReference type="AlphaFoldDB" id="A0A2P2MXM1"/>
<evidence type="ECO:0000313" key="1">
    <source>
        <dbReference type="EMBL" id="MBX34962.1"/>
    </source>
</evidence>
<protein>
    <submittedName>
        <fullName evidence="1">Uncharacterized protein MANES_02G218800</fullName>
    </submittedName>
</protein>
<proteinExistence type="predicted"/>
<reference evidence="1" key="1">
    <citation type="submission" date="2018-02" db="EMBL/GenBank/DDBJ databases">
        <title>Rhizophora mucronata_Transcriptome.</title>
        <authorList>
            <person name="Meera S.P."/>
            <person name="Sreeshan A."/>
            <person name="Augustine A."/>
        </authorList>
    </citation>
    <scope>NUCLEOTIDE SEQUENCE</scope>
    <source>
        <tissue evidence="1">Leaf</tissue>
    </source>
</reference>
<sequence>MFSFLKNIKLPRFNKGGTKMELASF</sequence>
<dbReference type="EMBL" id="GGEC01054478">
    <property type="protein sequence ID" value="MBX34962.1"/>
    <property type="molecule type" value="Transcribed_RNA"/>
</dbReference>
<organism evidence="1">
    <name type="scientific">Rhizophora mucronata</name>
    <name type="common">Asiatic mangrove</name>
    <dbReference type="NCBI Taxonomy" id="61149"/>
    <lineage>
        <taxon>Eukaryota</taxon>
        <taxon>Viridiplantae</taxon>
        <taxon>Streptophyta</taxon>
        <taxon>Embryophyta</taxon>
        <taxon>Tracheophyta</taxon>
        <taxon>Spermatophyta</taxon>
        <taxon>Magnoliopsida</taxon>
        <taxon>eudicotyledons</taxon>
        <taxon>Gunneridae</taxon>
        <taxon>Pentapetalae</taxon>
        <taxon>rosids</taxon>
        <taxon>fabids</taxon>
        <taxon>Malpighiales</taxon>
        <taxon>Rhizophoraceae</taxon>
        <taxon>Rhizophora</taxon>
    </lineage>
</organism>
<name>A0A2P2MXM1_RHIMU</name>
<accession>A0A2P2MXM1</accession>